<evidence type="ECO:0000313" key="2">
    <source>
        <dbReference type="EMBL" id="KKR71848.1"/>
    </source>
</evidence>
<protein>
    <submittedName>
        <fullName evidence="2">Uncharacterized protein</fullName>
    </submittedName>
</protein>
<organism evidence="2 3">
    <name type="scientific">Candidatus Roizmanbacteria bacterium GW2011_GWB1_40_7</name>
    <dbReference type="NCBI Taxonomy" id="1618482"/>
    <lineage>
        <taxon>Bacteria</taxon>
        <taxon>Candidatus Roizmaniibacteriota</taxon>
    </lineage>
</organism>
<dbReference type="AlphaFoldDB" id="A0A0G0T453"/>
<gene>
    <name evidence="2" type="ORF">UU14_C0017G0013</name>
</gene>
<dbReference type="Proteomes" id="UP000034664">
    <property type="component" value="Unassembled WGS sequence"/>
</dbReference>
<evidence type="ECO:0000313" key="3">
    <source>
        <dbReference type="Proteomes" id="UP000034664"/>
    </source>
</evidence>
<keyword evidence="1" id="KW-0472">Membrane</keyword>
<dbReference type="EMBL" id="LBZM01000017">
    <property type="protein sequence ID" value="KKR71848.1"/>
    <property type="molecule type" value="Genomic_DNA"/>
</dbReference>
<keyword evidence="1" id="KW-0812">Transmembrane</keyword>
<evidence type="ECO:0000256" key="1">
    <source>
        <dbReference type="SAM" id="Phobius"/>
    </source>
</evidence>
<name>A0A0G0T453_9BACT</name>
<proteinExistence type="predicted"/>
<sequence>MWKKQSQDCRVSRRWRDPRNDINNMHFMFRKLLLFLVSLAVLLPVIVTAQTDFSLSFDVSYVFDEHGNALVTKRITLTNLNTNTYPSVYLVDVPNDASNIVAFDENGQLEMKTVQEGGRKMARISLPDQNVGVDQKSNINLSFNTGILAKQESGNWQIVIPPFTADEHVVSYNTSITTPEIWGPPSYVSPTSSEPGKWTISEHSEESIVMMFGELPTSIPETKVIDSPISSTLLIIGVLIGLLVTAILFFVFNKRYNRT</sequence>
<feature type="transmembrane region" description="Helical" evidence="1">
    <location>
        <begin position="233"/>
        <end position="252"/>
    </location>
</feature>
<keyword evidence="1" id="KW-1133">Transmembrane helix</keyword>
<comment type="caution">
    <text evidence="2">The sequence shown here is derived from an EMBL/GenBank/DDBJ whole genome shotgun (WGS) entry which is preliminary data.</text>
</comment>
<reference evidence="2 3" key="1">
    <citation type="journal article" date="2015" name="Nature">
        <title>rRNA introns, odd ribosomes, and small enigmatic genomes across a large radiation of phyla.</title>
        <authorList>
            <person name="Brown C.T."/>
            <person name="Hug L.A."/>
            <person name="Thomas B.C."/>
            <person name="Sharon I."/>
            <person name="Castelle C.J."/>
            <person name="Singh A."/>
            <person name="Wilkins M.J."/>
            <person name="Williams K.H."/>
            <person name="Banfield J.F."/>
        </authorList>
    </citation>
    <scope>NUCLEOTIDE SEQUENCE [LARGE SCALE GENOMIC DNA]</scope>
</reference>
<accession>A0A0G0T453</accession>